<proteinExistence type="predicted"/>
<reference evidence="2" key="1">
    <citation type="submission" date="2017-02" db="UniProtKB">
        <authorList>
            <consortium name="WormBaseParasite"/>
        </authorList>
    </citation>
    <scope>IDENTIFICATION</scope>
</reference>
<organism evidence="1 2">
    <name type="scientific">Parastrongyloides trichosuri</name>
    <name type="common">Possum-specific nematode worm</name>
    <dbReference type="NCBI Taxonomy" id="131310"/>
    <lineage>
        <taxon>Eukaryota</taxon>
        <taxon>Metazoa</taxon>
        <taxon>Ecdysozoa</taxon>
        <taxon>Nematoda</taxon>
        <taxon>Chromadorea</taxon>
        <taxon>Rhabditida</taxon>
        <taxon>Tylenchina</taxon>
        <taxon>Panagrolaimomorpha</taxon>
        <taxon>Strongyloidoidea</taxon>
        <taxon>Strongyloididae</taxon>
        <taxon>Parastrongyloides</taxon>
    </lineage>
</organism>
<sequence length="339" mass="40253">MSSNDNDRCKLCKKHYILCECYPNEELDTILSNFIDSKKKEKEAEIFKKPLIEGTPCTDRLKMQEDIFCGNMKQIEDNLEVNGSIIVKRHGDDIEKYVNMLKTQNLPDHEKRSLLRLSILGKNLQELSHEILDAPRFLILNYINQFYQNNFLPYKDDFSKIRTSVFQNDSFLVEDDLLYKKALDYCPKKIVDKLLFLPQDAFNQWQNSQYMNMLLYVKKYHLEEFIIPEKEEAQFNGGCNVLEPMHDFLDAQIAKKMLYLLKHYRKTHDITSGFFYNEKAFRCEVIMAYLNLIKSFVKTIKIVDGNFKMYEKCILQLGKENYFKVKVPNLFEVFENVDF</sequence>
<name>A0A0N4ZE86_PARTI</name>
<keyword evidence="1" id="KW-1185">Reference proteome</keyword>
<evidence type="ECO:0000313" key="1">
    <source>
        <dbReference type="Proteomes" id="UP000038045"/>
    </source>
</evidence>
<evidence type="ECO:0000313" key="2">
    <source>
        <dbReference type="WBParaSite" id="PTRK_0000594000.1"/>
    </source>
</evidence>
<dbReference type="Proteomes" id="UP000038045">
    <property type="component" value="Unplaced"/>
</dbReference>
<dbReference type="WBParaSite" id="PTRK_0000594000.1">
    <property type="protein sequence ID" value="PTRK_0000594000.1"/>
    <property type="gene ID" value="PTRK_0000594000"/>
</dbReference>
<dbReference type="AlphaFoldDB" id="A0A0N4ZE86"/>
<protein>
    <submittedName>
        <fullName evidence="2">NR LBD domain-containing protein</fullName>
    </submittedName>
</protein>
<accession>A0A0N4ZE86</accession>